<reference evidence="1 2" key="1">
    <citation type="journal article" date="2023" name="Life. Sci Alliance">
        <title>Evolutionary insights into 3D genome organization and epigenetic landscape of Vigna mungo.</title>
        <authorList>
            <person name="Junaid A."/>
            <person name="Singh B."/>
            <person name="Bhatia S."/>
        </authorList>
    </citation>
    <scope>NUCLEOTIDE SEQUENCE [LARGE SCALE GENOMIC DNA]</scope>
    <source>
        <strain evidence="1">Urdbean</strain>
    </source>
</reference>
<sequence>MAGEGQALWDRIQPEPIRNITHPNVFDGAATYTYHPQIPQIVKNNTSEITTFSFNSFSTKQNIKHVGIIKKNRADEENEWEDKMLIECDGMNERFDWDGLYGSVEGKEGSKVQLGTKFGGAAWLPERCCCFEPALDSGVAGDSGCHLDLNKRFWLATEAMIAAAKRKVESLQKSIRRKWD</sequence>
<evidence type="ECO:0000313" key="1">
    <source>
        <dbReference type="EMBL" id="WVY94532.1"/>
    </source>
</evidence>
<gene>
    <name evidence="1" type="ORF">V8G54_033620</name>
</gene>
<dbReference type="AlphaFoldDB" id="A0AAQ3MNQ3"/>
<accession>A0AAQ3MNQ3</accession>
<evidence type="ECO:0000313" key="2">
    <source>
        <dbReference type="Proteomes" id="UP001374535"/>
    </source>
</evidence>
<dbReference type="Proteomes" id="UP001374535">
    <property type="component" value="Chromosome 10"/>
</dbReference>
<name>A0AAQ3MNQ3_VIGMU</name>
<organism evidence="1 2">
    <name type="scientific">Vigna mungo</name>
    <name type="common">Black gram</name>
    <name type="synonym">Phaseolus mungo</name>
    <dbReference type="NCBI Taxonomy" id="3915"/>
    <lineage>
        <taxon>Eukaryota</taxon>
        <taxon>Viridiplantae</taxon>
        <taxon>Streptophyta</taxon>
        <taxon>Embryophyta</taxon>
        <taxon>Tracheophyta</taxon>
        <taxon>Spermatophyta</taxon>
        <taxon>Magnoliopsida</taxon>
        <taxon>eudicotyledons</taxon>
        <taxon>Gunneridae</taxon>
        <taxon>Pentapetalae</taxon>
        <taxon>rosids</taxon>
        <taxon>fabids</taxon>
        <taxon>Fabales</taxon>
        <taxon>Fabaceae</taxon>
        <taxon>Papilionoideae</taxon>
        <taxon>50 kb inversion clade</taxon>
        <taxon>NPAAA clade</taxon>
        <taxon>indigoferoid/millettioid clade</taxon>
        <taxon>Phaseoleae</taxon>
        <taxon>Vigna</taxon>
    </lineage>
</organism>
<keyword evidence="2" id="KW-1185">Reference proteome</keyword>
<proteinExistence type="predicted"/>
<dbReference type="EMBL" id="CP144691">
    <property type="protein sequence ID" value="WVY94532.1"/>
    <property type="molecule type" value="Genomic_DNA"/>
</dbReference>
<protein>
    <submittedName>
        <fullName evidence="1">Uncharacterized protein</fullName>
    </submittedName>
</protein>